<feature type="region of interest" description="Disordered" evidence="1">
    <location>
        <begin position="170"/>
        <end position="191"/>
    </location>
</feature>
<gene>
    <name evidence="3" type="ORF">HPLM_LOCUS16726</name>
</gene>
<keyword evidence="2" id="KW-1133">Transmembrane helix</keyword>
<name>A0A158QR68_HAEPC</name>
<evidence type="ECO:0000313" key="4">
    <source>
        <dbReference type="Proteomes" id="UP000268014"/>
    </source>
</evidence>
<evidence type="ECO:0000256" key="1">
    <source>
        <dbReference type="SAM" id="MobiDB-lite"/>
    </source>
</evidence>
<dbReference type="AlphaFoldDB" id="A0A158QR68"/>
<feature type="compositionally biased region" description="Basic and acidic residues" evidence="1">
    <location>
        <begin position="178"/>
        <end position="187"/>
    </location>
</feature>
<feature type="compositionally biased region" description="Basic and acidic residues" evidence="1">
    <location>
        <begin position="28"/>
        <end position="48"/>
    </location>
</feature>
<evidence type="ECO:0000313" key="3">
    <source>
        <dbReference type="EMBL" id="VDO61386.1"/>
    </source>
</evidence>
<keyword evidence="2" id="KW-0472">Membrane</keyword>
<dbReference type="OrthoDB" id="10267155at2759"/>
<feature type="region of interest" description="Disordered" evidence="1">
    <location>
        <begin position="1"/>
        <end position="58"/>
    </location>
</feature>
<dbReference type="WBParaSite" id="HPLM_0001673401-mRNA-1">
    <property type="protein sequence ID" value="HPLM_0001673401-mRNA-1"/>
    <property type="gene ID" value="HPLM_0001673401"/>
</dbReference>
<keyword evidence="4" id="KW-1185">Reference proteome</keyword>
<feature type="compositionally biased region" description="Basic and acidic residues" evidence="1">
    <location>
        <begin position="1"/>
        <end position="10"/>
    </location>
</feature>
<accession>A0A158QR68</accession>
<evidence type="ECO:0000256" key="2">
    <source>
        <dbReference type="SAM" id="Phobius"/>
    </source>
</evidence>
<dbReference type="Proteomes" id="UP000268014">
    <property type="component" value="Unassembled WGS sequence"/>
</dbReference>
<organism evidence="5">
    <name type="scientific">Haemonchus placei</name>
    <name type="common">Barber's pole worm</name>
    <dbReference type="NCBI Taxonomy" id="6290"/>
    <lineage>
        <taxon>Eukaryota</taxon>
        <taxon>Metazoa</taxon>
        <taxon>Ecdysozoa</taxon>
        <taxon>Nematoda</taxon>
        <taxon>Chromadorea</taxon>
        <taxon>Rhabditida</taxon>
        <taxon>Rhabditina</taxon>
        <taxon>Rhabditomorpha</taxon>
        <taxon>Strongyloidea</taxon>
        <taxon>Trichostrongylidae</taxon>
        <taxon>Haemonchus</taxon>
    </lineage>
</organism>
<keyword evidence="2" id="KW-0812">Transmembrane</keyword>
<feature type="transmembrane region" description="Helical" evidence="2">
    <location>
        <begin position="319"/>
        <end position="339"/>
    </location>
</feature>
<dbReference type="EMBL" id="UZAF01019556">
    <property type="protein sequence ID" value="VDO61386.1"/>
    <property type="molecule type" value="Genomic_DNA"/>
</dbReference>
<feature type="region of interest" description="Disordered" evidence="1">
    <location>
        <begin position="72"/>
        <end position="112"/>
    </location>
</feature>
<reference evidence="3 4" key="2">
    <citation type="submission" date="2018-11" db="EMBL/GenBank/DDBJ databases">
        <authorList>
            <consortium name="Pathogen Informatics"/>
        </authorList>
    </citation>
    <scope>NUCLEOTIDE SEQUENCE [LARGE SCALE GENOMIC DNA]</scope>
    <source>
        <strain evidence="3 4">MHpl1</strain>
    </source>
</reference>
<reference evidence="5" key="1">
    <citation type="submission" date="2016-04" db="UniProtKB">
        <authorList>
            <consortium name="WormBaseParasite"/>
        </authorList>
    </citation>
    <scope>IDENTIFICATION</scope>
</reference>
<sequence length="352" mass="38634">MKRRGSDSQDKPTLAVKGVSSRLPATAEKIEPDVEAETPKSDLPEAKKAALLSPTVGVVSPMLNQRRAENTVVDSGQLKPAPPPIECEPSSSSRSLEKKAPPVPNRSGSRIETTFDCTPPAMAPIRQPPAYEQLVQQGRIHRCRLGQFVDSSTSEDSLDSVSTTIRLQPSGYASEGNTLDRTERARTAEPSGYVSEGGIAIYEKMQARLREYRDSMRRGHLDYNDSFEDSSSISSGISENFDDVSTDDLSGTEHPMATVAATYGKLGDYQNFSRSALKGPRSSSSNIDSRAKRIAEQENIHQLLQQCRTSQRGAACQVIGLRFVSAYGLALVKVISFMVHWHHHARPLRTQY</sequence>
<evidence type="ECO:0000313" key="5">
    <source>
        <dbReference type="WBParaSite" id="HPLM_0001673401-mRNA-1"/>
    </source>
</evidence>
<proteinExistence type="predicted"/>
<dbReference type="STRING" id="6290.A0A158QR68"/>
<protein>
    <submittedName>
        <fullName evidence="3 5">Uncharacterized protein</fullName>
    </submittedName>
</protein>